<dbReference type="HAMAP" id="MF_01897">
    <property type="entry name" value="GyrA"/>
    <property type="match status" value="1"/>
</dbReference>
<organism evidence="12 13">
    <name type="scientific">Sneathiella marina</name>
    <dbReference type="NCBI Taxonomy" id="2950108"/>
    <lineage>
        <taxon>Bacteria</taxon>
        <taxon>Pseudomonadati</taxon>
        <taxon>Pseudomonadota</taxon>
        <taxon>Alphaproteobacteria</taxon>
        <taxon>Sneathiellales</taxon>
        <taxon>Sneathiellaceae</taxon>
        <taxon>Sneathiella</taxon>
    </lineage>
</organism>
<evidence type="ECO:0000313" key="13">
    <source>
        <dbReference type="Proteomes" id="UP001056291"/>
    </source>
</evidence>
<comment type="function">
    <text evidence="8">A type II topoisomerase that negatively supercoils closed circular double-stranded (ds) DNA in an ATP-dependent manner to modulate DNA topology and maintain chromosomes in an underwound state. Negative supercoiling favors strand separation, and DNA replication, transcription, recombination and repair, all of which involve strand separation. Also able to catalyze the interconversion of other topological isomers of dsDNA rings, including catenanes and knotted rings. Type II topoisomerases break and join 2 DNA strands simultaneously in an ATP-dependent manner.</text>
</comment>
<dbReference type="InterPro" id="IPR006691">
    <property type="entry name" value="GyrA/parC_rep"/>
</dbReference>
<evidence type="ECO:0000256" key="3">
    <source>
        <dbReference type="ARBA" id="ARBA00022741"/>
    </source>
</evidence>
<accession>A0ABY4VYN9</accession>
<dbReference type="InterPro" id="IPR013760">
    <property type="entry name" value="Topo_IIA-like_dom_sf"/>
</dbReference>
<dbReference type="NCBIfam" id="TIGR01063">
    <property type="entry name" value="gyrA"/>
    <property type="match status" value="1"/>
</dbReference>
<keyword evidence="6 8" id="KW-0238">DNA-binding</keyword>
<keyword evidence="4 8" id="KW-0067">ATP-binding</keyword>
<dbReference type="InterPro" id="IPR050220">
    <property type="entry name" value="Type_II_DNA_Topoisomerases"/>
</dbReference>
<reference evidence="12" key="1">
    <citation type="submission" date="2022-06" db="EMBL/GenBank/DDBJ databases">
        <title>Sneathiella actinostolidae sp. nov., isolated from a sea anemonein the Western Pacific Ocean.</title>
        <authorList>
            <person name="Wei M.J."/>
        </authorList>
    </citation>
    <scope>NUCLEOTIDE SEQUENCE</scope>
    <source>
        <strain evidence="12">PHK-P5</strain>
    </source>
</reference>
<keyword evidence="13" id="KW-1185">Reference proteome</keyword>
<keyword evidence="8" id="KW-0963">Cytoplasm</keyword>
<dbReference type="Gene3D" id="2.120.10.90">
    <property type="entry name" value="DNA gyrase/topoisomerase IV, subunit A, C-terminal"/>
    <property type="match status" value="1"/>
</dbReference>
<gene>
    <name evidence="8 12" type="primary">gyrA</name>
    <name evidence="12" type="ORF">NBZ79_11790</name>
</gene>
<evidence type="ECO:0000256" key="8">
    <source>
        <dbReference type="HAMAP-Rule" id="MF_01897"/>
    </source>
</evidence>
<dbReference type="Gene3D" id="1.10.268.10">
    <property type="entry name" value="Topoisomerase, domain 3"/>
    <property type="match status" value="1"/>
</dbReference>
<dbReference type="GO" id="GO:0003918">
    <property type="term" value="F:DNA topoisomerase type II (double strand cut, ATP-hydrolyzing) activity"/>
    <property type="evidence" value="ECO:0007669"/>
    <property type="project" value="UniProtKB-EC"/>
</dbReference>
<dbReference type="SUPFAM" id="SSF56719">
    <property type="entry name" value="Type II DNA topoisomerase"/>
    <property type="match status" value="1"/>
</dbReference>
<feature type="compositionally biased region" description="Polar residues" evidence="10">
    <location>
        <begin position="907"/>
        <end position="917"/>
    </location>
</feature>
<dbReference type="NCBIfam" id="NF004043">
    <property type="entry name" value="PRK05560.1"/>
    <property type="match status" value="1"/>
</dbReference>
<feature type="short sequence motif" description="GyrA-box" evidence="8">
    <location>
        <begin position="556"/>
        <end position="562"/>
    </location>
</feature>
<evidence type="ECO:0000256" key="4">
    <source>
        <dbReference type="ARBA" id="ARBA00022840"/>
    </source>
</evidence>
<dbReference type="PANTHER" id="PTHR43493:SF5">
    <property type="entry name" value="DNA GYRASE SUBUNIT A, CHLOROPLASTIC_MITOCHONDRIAL"/>
    <property type="match status" value="1"/>
</dbReference>
<dbReference type="Pfam" id="PF00521">
    <property type="entry name" value="DNA_topoisoIV"/>
    <property type="match status" value="1"/>
</dbReference>
<feature type="region of interest" description="Disordered" evidence="10">
    <location>
        <begin position="879"/>
        <end position="917"/>
    </location>
</feature>
<dbReference type="Gene3D" id="3.90.199.10">
    <property type="entry name" value="Topoisomerase II, domain 5"/>
    <property type="match status" value="1"/>
</dbReference>
<evidence type="ECO:0000256" key="5">
    <source>
        <dbReference type="ARBA" id="ARBA00023029"/>
    </source>
</evidence>
<dbReference type="PANTHER" id="PTHR43493">
    <property type="entry name" value="DNA GYRASE/TOPOISOMERASE SUBUNIT A"/>
    <property type="match status" value="1"/>
</dbReference>
<dbReference type="SMART" id="SM00434">
    <property type="entry name" value="TOP4c"/>
    <property type="match status" value="1"/>
</dbReference>
<dbReference type="InterPro" id="IPR005743">
    <property type="entry name" value="GyrA"/>
</dbReference>
<dbReference type="NCBIfam" id="NF004044">
    <property type="entry name" value="PRK05561.1"/>
    <property type="match status" value="1"/>
</dbReference>
<dbReference type="Pfam" id="PF03989">
    <property type="entry name" value="DNA_gyraseA_C"/>
    <property type="match status" value="6"/>
</dbReference>
<dbReference type="SUPFAM" id="SSF101904">
    <property type="entry name" value="GyrA/ParC C-terminal domain-like"/>
    <property type="match status" value="1"/>
</dbReference>
<dbReference type="EC" id="5.6.2.2" evidence="8"/>
<dbReference type="Gene3D" id="3.30.1360.40">
    <property type="match status" value="1"/>
</dbReference>
<comment type="similarity">
    <text evidence="2 8">Belongs to the type II topoisomerase GyrA/ParC subunit family.</text>
</comment>
<feature type="compositionally biased region" description="Acidic residues" evidence="10">
    <location>
        <begin position="888"/>
        <end position="901"/>
    </location>
</feature>
<feature type="active site" description="O-(5'-phospho-DNA)-tyrosine intermediate" evidence="8 9">
    <location>
        <position position="127"/>
    </location>
</feature>
<protein>
    <recommendedName>
        <fullName evidence="8">DNA gyrase subunit A</fullName>
        <ecNumber evidence="8">5.6.2.2</ecNumber>
    </recommendedName>
</protein>
<dbReference type="InterPro" id="IPR035516">
    <property type="entry name" value="Gyrase/topoIV_suA_C"/>
</dbReference>
<proteinExistence type="inferred from homology"/>
<dbReference type="CDD" id="cd00187">
    <property type="entry name" value="TOP4c"/>
    <property type="match status" value="1"/>
</dbReference>
<evidence type="ECO:0000259" key="11">
    <source>
        <dbReference type="PROSITE" id="PS52040"/>
    </source>
</evidence>
<dbReference type="Proteomes" id="UP001056291">
    <property type="component" value="Chromosome"/>
</dbReference>
<keyword evidence="3 8" id="KW-0547">Nucleotide-binding</keyword>
<evidence type="ECO:0000256" key="1">
    <source>
        <dbReference type="ARBA" id="ARBA00000185"/>
    </source>
</evidence>
<dbReference type="EMBL" id="CP098747">
    <property type="protein sequence ID" value="USG59859.1"/>
    <property type="molecule type" value="Genomic_DNA"/>
</dbReference>
<name>A0ABY4VYN9_9PROT</name>
<evidence type="ECO:0000256" key="9">
    <source>
        <dbReference type="PROSITE-ProRule" id="PRU01384"/>
    </source>
</evidence>
<dbReference type="InterPro" id="IPR013757">
    <property type="entry name" value="Topo_IIA_A_a_sf"/>
</dbReference>
<comment type="miscellaneous">
    <text evidence="8">Few gyrases are as efficient as E.coli at forming negative supercoils. Not all organisms have 2 type II topoisomerases; in organisms with a single type II topoisomerase this enzyme also has to decatenate newly replicated chromosomes.</text>
</comment>
<sequence>MNDVTIPPSDNDIVPVTIEEEMRRSYLDYAMSVIVSRALPDARDGLKPVHRRIVYAMYENGYTSDKAFRKSARVVGDVMGRYHPHGDSAIYDAMVRLAQDFSMSLKLVEGQGNFGSMDGDKAAAMRYTEARLQKAAESLIDDIDKDTVDFVNNYDDSEREPSVLPARYPNLLVNGAGGIAVGMATNIPPHNLGEVIDGSIALLAKPEMATEELLEYIPAPDFPTGGVILGRTGSISGLTTGRGSVIMRAKVDIEEIRKDRQALIVTEIPYQVNKARLVEQIADLVRAKKVEGIGDLRDESDRHGVRVVVEIKRDAMPEVVLNQLFRYTSLQTSFGVNMLSLNRGKPELLNVKEMLEAFLDFREEVITRRTKFLLNKARERAHVLIGLAIAVANIDEIIKLIRAAPDPVTARSQLMGKDWDASSVAALIQLVDDPEYAIKEDGTYRLSEAQARAILDLRLQRLTALGQNEIGDELRGLGEKIVDYLDILSSRPRLISIIQDELLEMKEKYAVPRRTVIEENEFEHDIEDLIQREDMVLTVSHKGYIKRVPLSTYKPQRRGGKGRAGMQTRDEDFVTQVFVVNTHTPVLFFSSFGRVYKLKVYRLPLGSPQSLGKAIINLLPLEEGEVIYTLMPLPEEEESWAELEVMFSTAKGNVRRNRLSDFSNVKSNGKIAMKLDEDDQLIGVKICTEASDVLLVARQGKCIRFRATDVRLFKGRDSSGVRGMKLAKGDSVIGMSILNHVDIEIEQRDAYLKARRSVDEEGVVQEYGGILPERYNELFEQEEVLLAITVNGYGKRTNAYEYRVTNRGGQGIINIETSSRNGEVISTFPITVDEQIMLVTNGGKLIRTPVTDIRIAGRNTQGVTLFKTAEGEEVVSVTALADAKSEEDNAEDIEIDGEGEAIDSPSEDNSIPDTDES</sequence>
<comment type="subcellular location">
    <subcellularLocation>
        <location evidence="8">Cytoplasm</location>
    </subcellularLocation>
</comment>
<dbReference type="RefSeq" id="WP_251932629.1">
    <property type="nucleotide sequence ID" value="NZ_CP098747.1"/>
</dbReference>
<evidence type="ECO:0000313" key="12">
    <source>
        <dbReference type="EMBL" id="USG59859.1"/>
    </source>
</evidence>
<keyword evidence="5 8" id="KW-0799">Topoisomerase</keyword>
<keyword evidence="7 8" id="KW-0413">Isomerase</keyword>
<feature type="domain" description="Topo IIA-type catalytic" evidence="11">
    <location>
        <begin position="39"/>
        <end position="535"/>
    </location>
</feature>
<evidence type="ECO:0000256" key="10">
    <source>
        <dbReference type="SAM" id="MobiDB-lite"/>
    </source>
</evidence>
<dbReference type="InterPro" id="IPR013758">
    <property type="entry name" value="Topo_IIA_A/C_ab"/>
</dbReference>
<comment type="catalytic activity">
    <reaction evidence="1 8 9">
        <text>ATP-dependent breakage, passage and rejoining of double-stranded DNA.</text>
        <dbReference type="EC" id="5.6.2.2"/>
    </reaction>
</comment>
<evidence type="ECO:0000256" key="6">
    <source>
        <dbReference type="ARBA" id="ARBA00023125"/>
    </source>
</evidence>
<dbReference type="InterPro" id="IPR002205">
    <property type="entry name" value="Topo_IIA_dom_A"/>
</dbReference>
<comment type="subunit">
    <text evidence="8">Heterotetramer, composed of two GyrA and two GyrB chains. In the heterotetramer, GyrA contains the active site tyrosine that forms a transient covalent intermediate with DNA, while GyrB binds cofactors and catalyzes ATP hydrolysis.</text>
</comment>
<evidence type="ECO:0000256" key="2">
    <source>
        <dbReference type="ARBA" id="ARBA00008263"/>
    </source>
</evidence>
<evidence type="ECO:0000256" key="7">
    <source>
        <dbReference type="ARBA" id="ARBA00023235"/>
    </source>
</evidence>
<dbReference type="PROSITE" id="PS52040">
    <property type="entry name" value="TOPO_IIA"/>
    <property type="match status" value="1"/>
</dbReference>